<evidence type="ECO:0000313" key="6">
    <source>
        <dbReference type="EMBL" id="ABV92661.1"/>
    </source>
</evidence>
<dbReference type="PANTHER" id="PTHR30469">
    <property type="entry name" value="MULTIDRUG RESISTANCE PROTEIN MDTA"/>
    <property type="match status" value="1"/>
</dbReference>
<evidence type="ECO:0000259" key="5">
    <source>
        <dbReference type="Pfam" id="PF25989"/>
    </source>
</evidence>
<dbReference type="PANTHER" id="PTHR30469:SF38">
    <property type="entry name" value="HLYD FAMILY SECRETION PROTEIN"/>
    <property type="match status" value="1"/>
</dbReference>
<feature type="domain" description="YknX-like C-terminal permuted SH3-like" evidence="5">
    <location>
        <begin position="299"/>
        <end position="365"/>
    </location>
</feature>
<evidence type="ECO:0000256" key="3">
    <source>
        <dbReference type="SAM" id="MobiDB-lite"/>
    </source>
</evidence>
<dbReference type="AlphaFoldDB" id="A8LRV4"/>
<feature type="coiled-coil region" evidence="2">
    <location>
        <begin position="99"/>
        <end position="171"/>
    </location>
</feature>
<feature type="domain" description="CzcB-like barrel-sandwich hybrid" evidence="4">
    <location>
        <begin position="61"/>
        <end position="212"/>
    </location>
</feature>
<dbReference type="GO" id="GO:0015562">
    <property type="term" value="F:efflux transmembrane transporter activity"/>
    <property type="evidence" value="ECO:0007669"/>
    <property type="project" value="TreeGrafter"/>
</dbReference>
<feature type="region of interest" description="Disordered" evidence="3">
    <location>
        <begin position="362"/>
        <end position="396"/>
    </location>
</feature>
<accession>A8LRV4</accession>
<dbReference type="EMBL" id="CP000830">
    <property type="protein sequence ID" value="ABV92661.1"/>
    <property type="molecule type" value="Genomic_DNA"/>
</dbReference>
<reference evidence="7" key="1">
    <citation type="journal article" date="2010" name="ISME J.">
        <title>The complete genome sequence of the algal symbiont Dinoroseobacter shibae: a hitchhiker's guide to life in the sea.</title>
        <authorList>
            <person name="Wagner-Dobler I."/>
            <person name="Ballhausen B."/>
            <person name="Berger M."/>
            <person name="Brinkhoff T."/>
            <person name="Buchholz I."/>
            <person name="Bunk B."/>
            <person name="Cypionka H."/>
            <person name="Daniel R."/>
            <person name="Drepper T."/>
            <person name="Gerdts G."/>
            <person name="Hahnke S."/>
            <person name="Han C."/>
            <person name="Jahn D."/>
            <person name="Kalhoefer D."/>
            <person name="Kiss H."/>
            <person name="Klenk H.P."/>
            <person name="Kyrpides N."/>
            <person name="Liebl W."/>
            <person name="Liesegang H."/>
            <person name="Meincke L."/>
            <person name="Pati A."/>
            <person name="Petersen J."/>
            <person name="Piekarski T."/>
            <person name="Pommerenke C."/>
            <person name="Pradella S."/>
            <person name="Pukall R."/>
            <person name="Rabus R."/>
            <person name="Stackebrandt E."/>
            <person name="Thole S."/>
            <person name="Thompson L."/>
            <person name="Tielen P."/>
            <person name="Tomasch J."/>
            <person name="von Jan M."/>
            <person name="Wanphrut N."/>
            <person name="Wichels A."/>
            <person name="Zech H."/>
            <person name="Simon M."/>
        </authorList>
    </citation>
    <scope>NUCLEOTIDE SEQUENCE [LARGE SCALE GENOMIC DNA]</scope>
    <source>
        <strain evidence="7">DSM 16493 / NCIMB 14021 / DFL 12</strain>
    </source>
</reference>
<dbReference type="InterPro" id="IPR058637">
    <property type="entry name" value="YknX-like_C"/>
</dbReference>
<protein>
    <submittedName>
        <fullName evidence="6">Efflux transporter</fullName>
    </submittedName>
</protein>
<dbReference type="Gene3D" id="2.40.30.170">
    <property type="match status" value="1"/>
</dbReference>
<dbReference type="GO" id="GO:1990281">
    <property type="term" value="C:efflux pump complex"/>
    <property type="evidence" value="ECO:0007669"/>
    <property type="project" value="TreeGrafter"/>
</dbReference>
<dbReference type="eggNOG" id="COG0845">
    <property type="taxonomic scope" value="Bacteria"/>
</dbReference>
<sequence length="396" mass="41193">MTLCSLLRPLYFMLALMVLPTVPPLFAQERPAAVVTETVEERALAETLPVFGQVVASRDSAVASRTAGIVDEVAVLVGDRVAEGATLAVLDTELAQIELEQALADIAEARAGIAVAEAQLGRAEDARDRVEGLRNTASFSSARFDDAMSDLAAATGELNQARARLLNAEAAEQRARYTLDRARITAPFAGVVLSVAADPGQFISVGDPIARIIDINALEIEAQVPSQFAPAIPPGVTVKGVSEAGQQLDLQIRAILPTESVSTRTRPVRLSGDLDALGATLAVGQSITLQVPVSAPRAALAVPKDALVQGAQGWTVFVDADGIAEPRPVRIGVAMGDRFEVLSGLAEGDAVVVRGNERLRPGQALQAVDGAPGGGAPEEGARTPDDTQSRAAPQSN</sequence>
<dbReference type="SUPFAM" id="SSF111369">
    <property type="entry name" value="HlyD-like secretion proteins"/>
    <property type="match status" value="1"/>
</dbReference>
<organism evidence="6 7">
    <name type="scientific">Dinoroseobacter shibae (strain DSM 16493 / NCIMB 14021 / DFL 12)</name>
    <dbReference type="NCBI Taxonomy" id="398580"/>
    <lineage>
        <taxon>Bacteria</taxon>
        <taxon>Pseudomonadati</taxon>
        <taxon>Pseudomonadota</taxon>
        <taxon>Alphaproteobacteria</taxon>
        <taxon>Rhodobacterales</taxon>
        <taxon>Roseobacteraceae</taxon>
        <taxon>Dinoroseobacter</taxon>
    </lineage>
</organism>
<keyword evidence="2" id="KW-0175">Coiled coil</keyword>
<gene>
    <name evidence="6" type="ordered locus">Dshi_0916</name>
</gene>
<evidence type="ECO:0000259" key="4">
    <source>
        <dbReference type="Pfam" id="PF25973"/>
    </source>
</evidence>
<evidence type="ECO:0000256" key="2">
    <source>
        <dbReference type="SAM" id="Coils"/>
    </source>
</evidence>
<dbReference type="HOGENOM" id="CLU_018816_1_2_5"/>
<comment type="similarity">
    <text evidence="1">Belongs to the membrane fusion protein (MFP) (TC 8.A.1) family.</text>
</comment>
<dbReference type="Gene3D" id="1.10.287.470">
    <property type="entry name" value="Helix hairpin bin"/>
    <property type="match status" value="1"/>
</dbReference>
<evidence type="ECO:0000256" key="1">
    <source>
        <dbReference type="ARBA" id="ARBA00009477"/>
    </source>
</evidence>
<dbReference type="Gene3D" id="2.40.420.20">
    <property type="match status" value="1"/>
</dbReference>
<evidence type="ECO:0000313" key="7">
    <source>
        <dbReference type="Proteomes" id="UP000006833"/>
    </source>
</evidence>
<dbReference type="Pfam" id="PF25989">
    <property type="entry name" value="YknX_C"/>
    <property type="match status" value="1"/>
</dbReference>
<dbReference type="InterPro" id="IPR058647">
    <property type="entry name" value="BSH_CzcB-like"/>
</dbReference>
<dbReference type="STRING" id="398580.Dshi_0916"/>
<name>A8LRV4_DINSH</name>
<dbReference type="KEGG" id="dsh:Dshi_0916"/>
<dbReference type="Proteomes" id="UP000006833">
    <property type="component" value="Chromosome"/>
</dbReference>
<proteinExistence type="inferred from homology"/>
<dbReference type="Pfam" id="PF25973">
    <property type="entry name" value="BSH_CzcB"/>
    <property type="match status" value="1"/>
</dbReference>
<keyword evidence="7" id="KW-1185">Reference proteome</keyword>
<dbReference type="NCBIfam" id="TIGR01730">
    <property type="entry name" value="RND_mfp"/>
    <property type="match status" value="1"/>
</dbReference>
<dbReference type="Gene3D" id="2.40.50.100">
    <property type="match status" value="1"/>
</dbReference>
<dbReference type="InterPro" id="IPR006143">
    <property type="entry name" value="RND_pump_MFP"/>
</dbReference>
<feature type="compositionally biased region" description="Basic and acidic residues" evidence="3">
    <location>
        <begin position="379"/>
        <end position="388"/>
    </location>
</feature>